<feature type="region of interest" description="Disordered" evidence="1">
    <location>
        <begin position="290"/>
        <end position="310"/>
    </location>
</feature>
<proteinExistence type="predicted"/>
<name>A0A3L6Q1K8_PANMI</name>
<evidence type="ECO:0000313" key="3">
    <source>
        <dbReference type="Proteomes" id="UP000275267"/>
    </source>
</evidence>
<evidence type="ECO:0000256" key="1">
    <source>
        <dbReference type="SAM" id="MobiDB-lite"/>
    </source>
</evidence>
<feature type="compositionally biased region" description="Low complexity" evidence="1">
    <location>
        <begin position="290"/>
        <end position="299"/>
    </location>
</feature>
<dbReference type="EMBL" id="PQIB02000014">
    <property type="protein sequence ID" value="RLM69454.1"/>
    <property type="molecule type" value="Genomic_DNA"/>
</dbReference>
<keyword evidence="3" id="KW-1185">Reference proteome</keyword>
<dbReference type="OrthoDB" id="696409at2759"/>
<protein>
    <submittedName>
        <fullName evidence="2">Uncharacterized protein</fullName>
    </submittedName>
</protein>
<evidence type="ECO:0000313" key="2">
    <source>
        <dbReference type="EMBL" id="RLM69454.1"/>
    </source>
</evidence>
<dbReference type="PANTHER" id="PTHR33075">
    <property type="entry name" value="OS02G0499800 PROTEIN"/>
    <property type="match status" value="1"/>
</dbReference>
<sequence>MMLRQGDENANQEFNVNGNAEADQAAQSMDAEGWGLWPEQINNGPVNAENLGPDLNAPLEDDLGDMDKLAQGADAVDDQPLFGPQPKDVIDEDLFLEGEPVQQQAPVLMDQLQANNVEVFIPLDKINPDEIQQDDLMDAFPDEEDLPDHPQNNVPLQLGSMELVEPSVDPVFASFVQSSTTSLPKPSAEAIRLWANFFAPGSSNSSVMVPHNWTDFMTTLLVNPTSFMWTKSFLSSSAWGLICETSSGLTFNPLDKCSVIPPSICIKDILEPTKDLPVEDPLDLVDNCVSPPSKSAKGKSPCEETSPGTPFDQIQHKVSPSCGPWSKAFFDQAEQAKQAACLEDPSMRTSQRMKNLKRGFQDPQCSTKGCLGCTVTPPNLSPSVMRNLGSSFCKIDEKELTIPALQRKKKVKVTAPGGKKVTKKKPNNDGNDAADPSKDKKKPKK</sequence>
<accession>A0A3L6Q1K8</accession>
<reference evidence="3" key="1">
    <citation type="journal article" date="2019" name="Nat. Commun.">
        <title>The genome of broomcorn millet.</title>
        <authorList>
            <person name="Zou C."/>
            <person name="Miki D."/>
            <person name="Li D."/>
            <person name="Tang Q."/>
            <person name="Xiao L."/>
            <person name="Rajput S."/>
            <person name="Deng P."/>
            <person name="Jia W."/>
            <person name="Huang R."/>
            <person name="Zhang M."/>
            <person name="Sun Y."/>
            <person name="Hu J."/>
            <person name="Fu X."/>
            <person name="Schnable P.S."/>
            <person name="Li F."/>
            <person name="Zhang H."/>
            <person name="Feng B."/>
            <person name="Zhu X."/>
            <person name="Liu R."/>
            <person name="Schnable J.C."/>
            <person name="Zhu J.-K."/>
            <person name="Zhang H."/>
        </authorList>
    </citation>
    <scope>NUCLEOTIDE SEQUENCE [LARGE SCALE GENOMIC DNA]</scope>
</reference>
<gene>
    <name evidence="2" type="ORF">C2845_PM17G10450</name>
</gene>
<dbReference type="Proteomes" id="UP000275267">
    <property type="component" value="Unassembled WGS sequence"/>
</dbReference>
<comment type="caution">
    <text evidence="2">The sequence shown here is derived from an EMBL/GenBank/DDBJ whole genome shotgun (WGS) entry which is preliminary data.</text>
</comment>
<dbReference type="AlphaFoldDB" id="A0A3L6Q1K8"/>
<feature type="region of interest" description="Disordered" evidence="1">
    <location>
        <begin position="407"/>
        <end position="445"/>
    </location>
</feature>
<organism evidence="2 3">
    <name type="scientific">Panicum miliaceum</name>
    <name type="common">Proso millet</name>
    <name type="synonym">Broomcorn millet</name>
    <dbReference type="NCBI Taxonomy" id="4540"/>
    <lineage>
        <taxon>Eukaryota</taxon>
        <taxon>Viridiplantae</taxon>
        <taxon>Streptophyta</taxon>
        <taxon>Embryophyta</taxon>
        <taxon>Tracheophyta</taxon>
        <taxon>Spermatophyta</taxon>
        <taxon>Magnoliopsida</taxon>
        <taxon>Liliopsida</taxon>
        <taxon>Poales</taxon>
        <taxon>Poaceae</taxon>
        <taxon>PACMAD clade</taxon>
        <taxon>Panicoideae</taxon>
        <taxon>Panicodae</taxon>
        <taxon>Paniceae</taxon>
        <taxon>Panicinae</taxon>
        <taxon>Panicum</taxon>
        <taxon>Panicum sect. Panicum</taxon>
    </lineage>
</organism>